<protein>
    <recommendedName>
        <fullName evidence="4">Disease resistance N-terminal domain-containing protein</fullName>
    </recommendedName>
</protein>
<evidence type="ECO:0000313" key="5">
    <source>
        <dbReference type="EMBL" id="QCE15057.1"/>
    </source>
</evidence>
<evidence type="ECO:0000259" key="4">
    <source>
        <dbReference type="Pfam" id="PF18052"/>
    </source>
</evidence>
<sequence>MAEVVLELVLENLSSLVGNELSLFLGCHDDLERLANLLTTIKATLEDAEQKQFSDRGAIQSWLQNLKDAALTVRPWKHPRF</sequence>
<dbReference type="InterPro" id="IPR041118">
    <property type="entry name" value="Rx_N"/>
</dbReference>
<keyword evidence="6" id="KW-1185">Reference proteome</keyword>
<dbReference type="Gene3D" id="1.20.5.4130">
    <property type="match status" value="1"/>
</dbReference>
<dbReference type="AlphaFoldDB" id="A0A4D6NTI1"/>
<dbReference type="Pfam" id="PF18052">
    <property type="entry name" value="Rx_N"/>
    <property type="match status" value="1"/>
</dbReference>
<dbReference type="Proteomes" id="UP000501690">
    <property type="component" value="Linkage Group LG11"/>
</dbReference>
<keyword evidence="2" id="KW-0547">Nucleotide-binding</keyword>
<name>A0A4D6NTI1_VIGUN</name>
<organism evidence="5 6">
    <name type="scientific">Vigna unguiculata</name>
    <name type="common">Cowpea</name>
    <dbReference type="NCBI Taxonomy" id="3917"/>
    <lineage>
        <taxon>Eukaryota</taxon>
        <taxon>Viridiplantae</taxon>
        <taxon>Streptophyta</taxon>
        <taxon>Embryophyta</taxon>
        <taxon>Tracheophyta</taxon>
        <taxon>Spermatophyta</taxon>
        <taxon>Magnoliopsida</taxon>
        <taxon>eudicotyledons</taxon>
        <taxon>Gunneridae</taxon>
        <taxon>Pentapetalae</taxon>
        <taxon>rosids</taxon>
        <taxon>fabids</taxon>
        <taxon>Fabales</taxon>
        <taxon>Fabaceae</taxon>
        <taxon>Papilionoideae</taxon>
        <taxon>50 kb inversion clade</taxon>
        <taxon>NPAAA clade</taxon>
        <taxon>indigoferoid/millettioid clade</taxon>
        <taxon>Phaseoleae</taxon>
        <taxon>Vigna</taxon>
    </lineage>
</organism>
<dbReference type="EMBL" id="CP039355">
    <property type="protein sequence ID" value="QCE15057.1"/>
    <property type="molecule type" value="Genomic_DNA"/>
</dbReference>
<accession>A0A4D6NTI1</accession>
<evidence type="ECO:0000256" key="2">
    <source>
        <dbReference type="ARBA" id="ARBA00022741"/>
    </source>
</evidence>
<feature type="domain" description="Disease resistance N-terminal" evidence="4">
    <location>
        <begin position="5"/>
        <end position="71"/>
    </location>
</feature>
<gene>
    <name evidence="5" type="ORF">DEO72_LG11g2065</name>
</gene>
<reference evidence="5 6" key="1">
    <citation type="submission" date="2019-04" db="EMBL/GenBank/DDBJ databases">
        <title>An improved genome assembly and genetic linkage map for asparagus bean, Vigna unguiculata ssp. sesquipedialis.</title>
        <authorList>
            <person name="Xia Q."/>
            <person name="Zhang R."/>
            <person name="Dong Y."/>
        </authorList>
    </citation>
    <scope>NUCLEOTIDE SEQUENCE [LARGE SCALE GENOMIC DNA]</scope>
    <source>
        <tissue evidence="5">Leaf</tissue>
    </source>
</reference>
<keyword evidence="3" id="KW-0611">Plant defense</keyword>
<dbReference type="GO" id="GO:0000166">
    <property type="term" value="F:nucleotide binding"/>
    <property type="evidence" value="ECO:0007669"/>
    <property type="project" value="UniProtKB-KW"/>
</dbReference>
<evidence type="ECO:0000256" key="1">
    <source>
        <dbReference type="ARBA" id="ARBA00022737"/>
    </source>
</evidence>
<proteinExistence type="predicted"/>
<evidence type="ECO:0000256" key="3">
    <source>
        <dbReference type="ARBA" id="ARBA00022821"/>
    </source>
</evidence>
<dbReference type="GO" id="GO:0006952">
    <property type="term" value="P:defense response"/>
    <property type="evidence" value="ECO:0007669"/>
    <property type="project" value="UniProtKB-KW"/>
</dbReference>
<evidence type="ECO:0000313" key="6">
    <source>
        <dbReference type="Proteomes" id="UP000501690"/>
    </source>
</evidence>
<keyword evidence="1" id="KW-0677">Repeat</keyword>